<sequence length="168" mass="18878">FAAINNIADNVTMVGYSLYSDKEKSKKLIQQYIDNLNLIEILLDNVTYALIYGDAFIEIVHGKSGDIVDLKTVDPITMNINTDEYGNIKSYQQKIQGQRKKKIKPEFIIHLRLFSPNASSAYGISIIQPSLLAIDRMMGVDNSIYQAVKRHIAKYLVRVGTAEDLPPA</sequence>
<proteinExistence type="predicted"/>
<dbReference type="EMBL" id="BARS01056673">
    <property type="protein sequence ID" value="GAG44710.1"/>
    <property type="molecule type" value="Genomic_DNA"/>
</dbReference>
<protein>
    <recommendedName>
        <fullName evidence="2">Phage portal protein</fullName>
    </recommendedName>
</protein>
<evidence type="ECO:0008006" key="2">
    <source>
        <dbReference type="Google" id="ProtNLM"/>
    </source>
</evidence>
<name>X0XNE2_9ZZZZ</name>
<feature type="non-terminal residue" evidence="1">
    <location>
        <position position="168"/>
    </location>
</feature>
<reference evidence="1" key="1">
    <citation type="journal article" date="2014" name="Front. Microbiol.">
        <title>High frequency of phylogenetically diverse reductive dehalogenase-homologous genes in deep subseafloor sedimentary metagenomes.</title>
        <authorList>
            <person name="Kawai M."/>
            <person name="Futagami T."/>
            <person name="Toyoda A."/>
            <person name="Takaki Y."/>
            <person name="Nishi S."/>
            <person name="Hori S."/>
            <person name="Arai W."/>
            <person name="Tsubouchi T."/>
            <person name="Morono Y."/>
            <person name="Uchiyama I."/>
            <person name="Ito T."/>
            <person name="Fujiyama A."/>
            <person name="Inagaki F."/>
            <person name="Takami H."/>
        </authorList>
    </citation>
    <scope>NUCLEOTIDE SEQUENCE</scope>
    <source>
        <strain evidence="1">Expedition CK06-06</strain>
    </source>
</reference>
<feature type="non-terminal residue" evidence="1">
    <location>
        <position position="1"/>
    </location>
</feature>
<accession>X0XNE2</accession>
<evidence type="ECO:0000313" key="1">
    <source>
        <dbReference type="EMBL" id="GAG44710.1"/>
    </source>
</evidence>
<organism evidence="1">
    <name type="scientific">marine sediment metagenome</name>
    <dbReference type="NCBI Taxonomy" id="412755"/>
    <lineage>
        <taxon>unclassified sequences</taxon>
        <taxon>metagenomes</taxon>
        <taxon>ecological metagenomes</taxon>
    </lineage>
</organism>
<dbReference type="AlphaFoldDB" id="X0XNE2"/>
<comment type="caution">
    <text evidence="1">The sequence shown here is derived from an EMBL/GenBank/DDBJ whole genome shotgun (WGS) entry which is preliminary data.</text>
</comment>
<gene>
    <name evidence="1" type="ORF">S01H1_83381</name>
</gene>